<feature type="compositionally biased region" description="Low complexity" evidence="6">
    <location>
        <begin position="970"/>
        <end position="980"/>
    </location>
</feature>
<feature type="compositionally biased region" description="Pro residues" evidence="6">
    <location>
        <begin position="133"/>
        <end position="152"/>
    </location>
</feature>
<feature type="compositionally biased region" description="Basic and acidic residues" evidence="6">
    <location>
        <begin position="267"/>
        <end position="291"/>
    </location>
</feature>
<feature type="compositionally biased region" description="Basic and acidic residues" evidence="6">
    <location>
        <begin position="1068"/>
        <end position="1079"/>
    </location>
</feature>
<feature type="compositionally biased region" description="Polar residues" evidence="6">
    <location>
        <begin position="121"/>
        <end position="131"/>
    </location>
</feature>
<evidence type="ECO:0000256" key="2">
    <source>
        <dbReference type="ARBA" id="ARBA00022490"/>
    </source>
</evidence>
<feature type="compositionally biased region" description="Pro residues" evidence="6">
    <location>
        <begin position="41"/>
        <end position="52"/>
    </location>
</feature>
<feature type="compositionally biased region" description="Basic and acidic residues" evidence="6">
    <location>
        <begin position="319"/>
        <end position="343"/>
    </location>
</feature>
<gene>
    <name evidence="8" type="primary">LOC107223007</name>
</gene>
<feature type="compositionally biased region" description="Low complexity" evidence="6">
    <location>
        <begin position="193"/>
        <end position="213"/>
    </location>
</feature>
<feature type="compositionally biased region" description="Polar residues" evidence="6">
    <location>
        <begin position="1010"/>
        <end position="1030"/>
    </location>
</feature>
<feature type="region of interest" description="Disordered" evidence="6">
    <location>
        <begin position="892"/>
        <end position="1230"/>
    </location>
</feature>
<protein>
    <submittedName>
        <fullName evidence="8">Proteoglycan 4 isoform X3</fullName>
    </submittedName>
</protein>
<dbReference type="PANTHER" id="PTHR11501">
    <property type="entry name" value="MICROTUBULE-ASSOCIATED PROTEIN"/>
    <property type="match status" value="1"/>
</dbReference>
<accession>A0ABM3GE60</accession>
<feature type="compositionally biased region" description="Basic and acidic residues" evidence="6">
    <location>
        <begin position="358"/>
        <end position="380"/>
    </location>
</feature>
<feature type="compositionally biased region" description="Polar residues" evidence="6">
    <location>
        <begin position="1"/>
        <end position="13"/>
    </location>
</feature>
<feature type="compositionally biased region" description="Polar residues" evidence="6">
    <location>
        <begin position="718"/>
        <end position="737"/>
    </location>
</feature>
<feature type="compositionally biased region" description="Basic and acidic residues" evidence="6">
    <location>
        <begin position="411"/>
        <end position="434"/>
    </location>
</feature>
<keyword evidence="3" id="KW-0597">Phosphoprotein</keyword>
<feature type="compositionally biased region" description="Low complexity" evidence="6">
    <location>
        <begin position="249"/>
        <end position="259"/>
    </location>
</feature>
<keyword evidence="4" id="KW-0677">Repeat</keyword>
<feature type="compositionally biased region" description="Low complexity" evidence="6">
    <location>
        <begin position="511"/>
        <end position="521"/>
    </location>
</feature>
<feature type="compositionally biased region" description="Low complexity" evidence="6">
    <location>
        <begin position="529"/>
        <end position="568"/>
    </location>
</feature>
<feature type="compositionally biased region" description="Basic and acidic residues" evidence="6">
    <location>
        <begin position="925"/>
        <end position="966"/>
    </location>
</feature>
<proteinExistence type="predicted"/>
<dbReference type="InterPro" id="IPR001084">
    <property type="entry name" value="MAP_tubulin-bd_rpt"/>
</dbReference>
<reference evidence="8" key="1">
    <citation type="submission" date="2025-08" db="UniProtKB">
        <authorList>
            <consortium name="RefSeq"/>
        </authorList>
    </citation>
    <scope>IDENTIFICATION</scope>
    <source>
        <tissue evidence="8">Thorax and Abdomen</tissue>
    </source>
</reference>
<keyword evidence="5" id="KW-0206">Cytoskeleton</keyword>
<feature type="compositionally biased region" description="Basic and acidic residues" evidence="6">
    <location>
        <begin position="892"/>
        <end position="904"/>
    </location>
</feature>
<feature type="compositionally biased region" description="Polar residues" evidence="6">
    <location>
        <begin position="484"/>
        <end position="497"/>
    </location>
</feature>
<dbReference type="RefSeq" id="XP_046598525.1">
    <property type="nucleotide sequence ID" value="XM_046742569.1"/>
</dbReference>
<feature type="compositionally biased region" description="Basic and acidic residues" evidence="6">
    <location>
        <begin position="672"/>
        <end position="699"/>
    </location>
</feature>
<comment type="subcellular location">
    <subcellularLocation>
        <location evidence="1">Cytoplasm</location>
        <location evidence="1">Cytoskeleton</location>
    </subcellularLocation>
</comment>
<dbReference type="Proteomes" id="UP000829291">
    <property type="component" value="Chromosome 1"/>
</dbReference>
<organism evidence="7 8">
    <name type="scientific">Neodiprion lecontei</name>
    <name type="common">Redheaded pine sawfly</name>
    <dbReference type="NCBI Taxonomy" id="441921"/>
    <lineage>
        <taxon>Eukaryota</taxon>
        <taxon>Metazoa</taxon>
        <taxon>Ecdysozoa</taxon>
        <taxon>Arthropoda</taxon>
        <taxon>Hexapoda</taxon>
        <taxon>Insecta</taxon>
        <taxon>Pterygota</taxon>
        <taxon>Neoptera</taxon>
        <taxon>Endopterygota</taxon>
        <taxon>Hymenoptera</taxon>
        <taxon>Tenthredinoidea</taxon>
        <taxon>Diprionidae</taxon>
        <taxon>Diprioninae</taxon>
        <taxon>Neodiprion</taxon>
    </lineage>
</organism>
<feature type="compositionally biased region" description="Low complexity" evidence="6">
    <location>
        <begin position="748"/>
        <end position="760"/>
    </location>
</feature>
<name>A0ABM3GE60_NEOLC</name>
<evidence type="ECO:0000256" key="1">
    <source>
        <dbReference type="ARBA" id="ARBA00004245"/>
    </source>
</evidence>
<dbReference type="PROSITE" id="PS51491">
    <property type="entry name" value="TAU_MAP_2"/>
    <property type="match status" value="3"/>
</dbReference>
<evidence type="ECO:0000256" key="3">
    <source>
        <dbReference type="ARBA" id="ARBA00022553"/>
    </source>
</evidence>
<keyword evidence="2" id="KW-0963">Cytoplasm</keyword>
<feature type="compositionally biased region" description="Polar residues" evidence="6">
    <location>
        <begin position="160"/>
        <end position="182"/>
    </location>
</feature>
<feature type="compositionally biased region" description="Low complexity" evidence="6">
    <location>
        <begin position="632"/>
        <end position="662"/>
    </location>
</feature>
<evidence type="ECO:0000256" key="4">
    <source>
        <dbReference type="ARBA" id="ARBA00022737"/>
    </source>
</evidence>
<evidence type="ECO:0000313" key="7">
    <source>
        <dbReference type="Proteomes" id="UP000829291"/>
    </source>
</evidence>
<evidence type="ECO:0000256" key="5">
    <source>
        <dbReference type="ARBA" id="ARBA00023212"/>
    </source>
</evidence>
<dbReference type="InterPro" id="IPR027324">
    <property type="entry name" value="MAP2/MAP4/Tau"/>
</dbReference>
<feature type="compositionally biased region" description="Polar residues" evidence="6">
    <location>
        <begin position="1203"/>
        <end position="1225"/>
    </location>
</feature>
<dbReference type="GeneID" id="107223007"/>
<dbReference type="Pfam" id="PF00418">
    <property type="entry name" value="Tubulin-binding"/>
    <property type="match status" value="4"/>
</dbReference>
<feature type="region of interest" description="Disordered" evidence="6">
    <location>
        <begin position="1"/>
        <end position="799"/>
    </location>
</feature>
<keyword evidence="7" id="KW-1185">Reference proteome</keyword>
<evidence type="ECO:0000313" key="8">
    <source>
        <dbReference type="RefSeq" id="XP_046598525.1"/>
    </source>
</evidence>
<dbReference type="PANTHER" id="PTHR11501:SF18">
    <property type="entry name" value="MICROTUBULE-ASSOCIATED PROTEIN"/>
    <property type="match status" value="1"/>
</dbReference>
<feature type="compositionally biased region" description="Basic and acidic residues" evidence="6">
    <location>
        <begin position="1087"/>
        <end position="1155"/>
    </location>
</feature>
<sequence length="1276" mass="136643">MCSLNPPNSTTGMLLSPNAFHHPPLRDPRMQVKQSASLPPAFQPRPQGPPSAAPQRFPTNNGSSGPRLGGPQPPSLRRLDSRSSLVPGQRPGSPFGPTSLQGQPPRPQGFPQRAPQPQLFPGQNQGYQNSPGAGPPKRFPSGPPQGPRPQNQPGPRSLATAGQPQRPQVNQPPLGPNSSQFNAVRPQGFPQRTPSQSSIRSDSPDSSRPGTPSAAGRLSSIFPQRQLMSGPEALPPQTNNDSSRELRNDLSLSNDSPLLQRNPLDPKNAERTAGGKEEKLKDLIGGDDKMAENINGKPKMPINADDDDDVVVDSGNSKENTEHQERQGDDRSVYLTKENERSDSSMSQQGPISPGVKSNEKRDIEHPDNMLERKSSEDSILHGVPESNLINESGLSHDAKAFTPEPSKTPQPREEEPESMKTEDKLPPKGEKFDSPIPRSPGNLSSPIPEKSLESTPGNSPKPRGEREATPPIENQEFDERLSVSGSPEASPKSSHPNVIGFDDGNERPLSSKSPASSSAPSPNPPKSPSFASPSPSLQNAPVSPVTRSPVSTKSPVSSVKSPTSTPQSPNPPKSPGCLRSSEGEKSGRSTPDTEGAKKRATFAKDLIMSGANKDDESTASVASELKDLEFTTPEESSKGTPTTPSKGTPGTPKKSFSPSSVDRSRHRSRSPKSDVGKSPEKESAASRNRTARESKERNTASANRSRKTDGDNDSGVDESTQGNELTTNGDAGSPTKSHSKIPGPKRSTSSSPTKSPSKSVKGLPKTPDTSVAPSASADKKKVPMNKIQVGAAPSPNLKTVRSKIGSLENTSYKPGGGKIKIENRKLDFSKAQPKIAAKNDKYMPSGGDKKITQVKLQWNAKPKVGSLENSTYKPGGGDKKIETVKLDFKEKAKPKVASKDNVKHVPGGGTVKSSTTPPETPQKVSDDIETVKIEVKAESKVHSLDNVKHKPGGGDKKIFNDKDYLRQTSSNVESLSGSGSQEGKANVALNVTSPSSARKTKKLSHAEDSSTPSSQEANPINPVATTESTIPARPKSRSEQVPVPPTTTPVEEKKAFPQSRKSSLVKTPDRSKTPEHSKKVTIAESEDVRQIETKRSPKSPTEKRPKTPEERRPKTPEEKRPKTPEEKKPKTPEEKRPSTPRHETGAQKTPDAENKPSTPRLKSPLKKSPNEERQKSPGKKSPAKNSPTSPVGKVTPRKERSSPPNSLPLNNTEDANEKLSNSSSKEFRLPKIVSSMLPELGSHDPVIATPASDSKIALPKLVDAPIPPSRTGVAQ</sequence>
<evidence type="ECO:0000256" key="6">
    <source>
        <dbReference type="SAM" id="MobiDB-lite"/>
    </source>
</evidence>